<dbReference type="EMBL" id="PDCK01000042">
    <property type="protein sequence ID" value="PRQ39279.1"/>
    <property type="molecule type" value="Genomic_DNA"/>
</dbReference>
<dbReference type="AlphaFoldDB" id="A0A2P6QYT6"/>
<protein>
    <submittedName>
        <fullName evidence="1">Uncharacterized protein</fullName>
    </submittedName>
</protein>
<gene>
    <name evidence="1" type="ORF">RchiOBHm_Chr4g0423431</name>
</gene>
<accession>A0A2P6QYT6</accession>
<dbReference type="Gramene" id="PRQ39279">
    <property type="protein sequence ID" value="PRQ39279"/>
    <property type="gene ID" value="RchiOBHm_Chr4g0423431"/>
</dbReference>
<evidence type="ECO:0000313" key="1">
    <source>
        <dbReference type="EMBL" id="PRQ39279.1"/>
    </source>
</evidence>
<evidence type="ECO:0000313" key="2">
    <source>
        <dbReference type="Proteomes" id="UP000238479"/>
    </source>
</evidence>
<sequence>MAPFLCRNRSFFRLKVVHEIFFHLIYGLKEFTIVKLGLSSTRRRKAIFGIALRKAGELQDGVTLSDADDLSLTFEKVNKDVNGTRS</sequence>
<keyword evidence="2" id="KW-1185">Reference proteome</keyword>
<proteinExistence type="predicted"/>
<reference evidence="1 2" key="1">
    <citation type="journal article" date="2018" name="Nat. Genet.">
        <title>The Rosa genome provides new insights in the design of modern roses.</title>
        <authorList>
            <person name="Bendahmane M."/>
        </authorList>
    </citation>
    <scope>NUCLEOTIDE SEQUENCE [LARGE SCALE GENOMIC DNA]</scope>
    <source>
        <strain evidence="2">cv. Old Blush</strain>
    </source>
</reference>
<comment type="caution">
    <text evidence="1">The sequence shown here is derived from an EMBL/GenBank/DDBJ whole genome shotgun (WGS) entry which is preliminary data.</text>
</comment>
<name>A0A2P6QYT6_ROSCH</name>
<dbReference type="Proteomes" id="UP000238479">
    <property type="component" value="Chromosome 4"/>
</dbReference>
<organism evidence="1 2">
    <name type="scientific">Rosa chinensis</name>
    <name type="common">China rose</name>
    <dbReference type="NCBI Taxonomy" id="74649"/>
    <lineage>
        <taxon>Eukaryota</taxon>
        <taxon>Viridiplantae</taxon>
        <taxon>Streptophyta</taxon>
        <taxon>Embryophyta</taxon>
        <taxon>Tracheophyta</taxon>
        <taxon>Spermatophyta</taxon>
        <taxon>Magnoliopsida</taxon>
        <taxon>eudicotyledons</taxon>
        <taxon>Gunneridae</taxon>
        <taxon>Pentapetalae</taxon>
        <taxon>rosids</taxon>
        <taxon>fabids</taxon>
        <taxon>Rosales</taxon>
        <taxon>Rosaceae</taxon>
        <taxon>Rosoideae</taxon>
        <taxon>Rosoideae incertae sedis</taxon>
        <taxon>Rosa</taxon>
    </lineage>
</organism>